<dbReference type="InterPro" id="IPR050229">
    <property type="entry name" value="GlpE_sulfurtransferase"/>
</dbReference>
<feature type="domain" description="Rhodanese" evidence="1">
    <location>
        <begin position="61"/>
        <end position="151"/>
    </location>
</feature>
<organism evidence="2 3">
    <name type="scientific">Micromonospora coxensis</name>
    <dbReference type="NCBI Taxonomy" id="356852"/>
    <lineage>
        <taxon>Bacteria</taxon>
        <taxon>Bacillati</taxon>
        <taxon>Actinomycetota</taxon>
        <taxon>Actinomycetes</taxon>
        <taxon>Micromonosporales</taxon>
        <taxon>Micromonosporaceae</taxon>
        <taxon>Micromonospora</taxon>
    </lineage>
</organism>
<proteinExistence type="predicted"/>
<accession>A0A1C5JEG1</accession>
<dbReference type="Proteomes" id="UP000198215">
    <property type="component" value="Chromosome I"/>
</dbReference>
<dbReference type="InterPro" id="IPR001763">
    <property type="entry name" value="Rhodanese-like_dom"/>
</dbReference>
<evidence type="ECO:0000259" key="1">
    <source>
        <dbReference type="PROSITE" id="PS50206"/>
    </source>
</evidence>
<dbReference type="SMART" id="SM00450">
    <property type="entry name" value="RHOD"/>
    <property type="match status" value="1"/>
</dbReference>
<dbReference type="Pfam" id="PF00581">
    <property type="entry name" value="Rhodanese"/>
    <property type="match status" value="1"/>
</dbReference>
<dbReference type="InterPro" id="IPR036873">
    <property type="entry name" value="Rhodanese-like_dom_sf"/>
</dbReference>
<reference evidence="3" key="1">
    <citation type="submission" date="2016-06" db="EMBL/GenBank/DDBJ databases">
        <authorList>
            <person name="Varghese N."/>
            <person name="Submissions Spin"/>
        </authorList>
    </citation>
    <scope>NUCLEOTIDE SEQUENCE [LARGE SCALE GENOMIC DNA]</scope>
    <source>
        <strain evidence="3">DSM 45161</strain>
    </source>
</reference>
<dbReference type="Gene3D" id="3.40.250.10">
    <property type="entry name" value="Rhodanese-like domain"/>
    <property type="match status" value="1"/>
</dbReference>
<dbReference type="PROSITE" id="PS50206">
    <property type="entry name" value="RHODANESE_3"/>
    <property type="match status" value="1"/>
</dbReference>
<keyword evidence="2" id="KW-0808">Transferase</keyword>
<dbReference type="PANTHER" id="PTHR43031:SF1">
    <property type="entry name" value="PYRIDINE NUCLEOTIDE-DISULPHIDE OXIDOREDUCTASE"/>
    <property type="match status" value="1"/>
</dbReference>
<evidence type="ECO:0000313" key="3">
    <source>
        <dbReference type="Proteomes" id="UP000198215"/>
    </source>
</evidence>
<sequence length="174" mass="18372">MLTENGVPATAVGGAVRPTMTGMSYTLAVPPADPAVAVAHFRNRLRFETDVSDVHADLLAGVPGLVVVDSRGPDAWRQGHLPDAVHLPTAEIATRAAALVPRGALVVTYCWGPGCNGATRAALEFARLGYPVKEMLGGFEYWVREGLPVRTPAGETRRPVDELTAPRSAATCDC</sequence>
<name>A0A1C5JEG1_9ACTN</name>
<dbReference type="GO" id="GO:0016740">
    <property type="term" value="F:transferase activity"/>
    <property type="evidence" value="ECO:0007669"/>
    <property type="project" value="UniProtKB-KW"/>
</dbReference>
<dbReference type="PANTHER" id="PTHR43031">
    <property type="entry name" value="FAD-DEPENDENT OXIDOREDUCTASE"/>
    <property type="match status" value="1"/>
</dbReference>
<dbReference type="SUPFAM" id="SSF52821">
    <property type="entry name" value="Rhodanese/Cell cycle control phosphatase"/>
    <property type="match status" value="1"/>
</dbReference>
<evidence type="ECO:0000313" key="2">
    <source>
        <dbReference type="EMBL" id="SCG68960.1"/>
    </source>
</evidence>
<dbReference type="EMBL" id="LT607753">
    <property type="protein sequence ID" value="SCG68960.1"/>
    <property type="molecule type" value="Genomic_DNA"/>
</dbReference>
<protein>
    <submittedName>
        <fullName evidence="2">Rhodanese-related sulfurtransferase</fullName>
    </submittedName>
</protein>
<gene>
    <name evidence="2" type="ORF">GA0070614_4469</name>
</gene>
<keyword evidence="3" id="KW-1185">Reference proteome</keyword>
<dbReference type="AlphaFoldDB" id="A0A1C5JEG1"/>